<protein>
    <submittedName>
        <fullName evidence="7">Acyltransferase</fullName>
    </submittedName>
</protein>
<proteinExistence type="predicted"/>
<organism evidence="7 8">
    <name type="scientific">Pseudooceanicola marinus</name>
    <dbReference type="NCBI Taxonomy" id="396013"/>
    <lineage>
        <taxon>Bacteria</taxon>
        <taxon>Pseudomonadati</taxon>
        <taxon>Pseudomonadota</taxon>
        <taxon>Alphaproteobacteria</taxon>
        <taxon>Rhodobacterales</taxon>
        <taxon>Paracoccaceae</taxon>
        <taxon>Pseudooceanicola</taxon>
    </lineage>
</organism>
<dbReference type="Proteomes" id="UP000193963">
    <property type="component" value="Unassembled WGS sequence"/>
</dbReference>
<keyword evidence="2 7" id="KW-0808">Transferase</keyword>
<dbReference type="Pfam" id="PF01553">
    <property type="entry name" value="Acyltransferase"/>
    <property type="match status" value="1"/>
</dbReference>
<reference evidence="8" key="1">
    <citation type="submission" date="2017-03" db="EMBL/GenBank/DDBJ databases">
        <authorList>
            <person name="Rodrigo-Torres L."/>
            <person name="Arahal R.D."/>
            <person name="Lucena T."/>
        </authorList>
    </citation>
    <scope>NUCLEOTIDE SEQUENCE [LARGE SCALE GENOMIC DNA]</scope>
    <source>
        <strain evidence="8">CECT 7751</strain>
    </source>
</reference>
<gene>
    <name evidence="7" type="ORF">PSM7751_01766</name>
</gene>
<feature type="region of interest" description="Disordered" evidence="4">
    <location>
        <begin position="229"/>
        <end position="249"/>
    </location>
</feature>
<keyword evidence="5" id="KW-0812">Transmembrane</keyword>
<dbReference type="RefSeq" id="WP_085887632.1">
    <property type="nucleotide sequence ID" value="NZ_FWFN01000003.1"/>
</dbReference>
<keyword evidence="8" id="KW-1185">Reference proteome</keyword>
<evidence type="ECO:0000256" key="1">
    <source>
        <dbReference type="ARBA" id="ARBA00005189"/>
    </source>
</evidence>
<dbReference type="OrthoDB" id="5290997at2"/>
<name>A0A1X6Z367_9RHOB</name>
<feature type="transmembrane region" description="Helical" evidence="5">
    <location>
        <begin position="12"/>
        <end position="33"/>
    </location>
</feature>
<evidence type="ECO:0000313" key="7">
    <source>
        <dbReference type="EMBL" id="SLN39114.1"/>
    </source>
</evidence>
<evidence type="ECO:0000256" key="3">
    <source>
        <dbReference type="ARBA" id="ARBA00023315"/>
    </source>
</evidence>
<keyword evidence="3 7" id="KW-0012">Acyltransferase</keyword>
<dbReference type="GO" id="GO:0003841">
    <property type="term" value="F:1-acylglycerol-3-phosphate O-acyltransferase activity"/>
    <property type="evidence" value="ECO:0007669"/>
    <property type="project" value="TreeGrafter"/>
</dbReference>
<feature type="compositionally biased region" description="Basic and acidic residues" evidence="4">
    <location>
        <begin position="234"/>
        <end position="249"/>
    </location>
</feature>
<dbReference type="InterPro" id="IPR002123">
    <property type="entry name" value="Plipid/glycerol_acylTrfase"/>
</dbReference>
<dbReference type="GO" id="GO:0006654">
    <property type="term" value="P:phosphatidic acid biosynthetic process"/>
    <property type="evidence" value="ECO:0007669"/>
    <property type="project" value="TreeGrafter"/>
</dbReference>
<accession>A0A1X6Z367</accession>
<evidence type="ECO:0000313" key="8">
    <source>
        <dbReference type="Proteomes" id="UP000193963"/>
    </source>
</evidence>
<sequence>MKTAFGYLRSLIFVVQMFAMMALMGIAFLPWAAVSRRGAYTGAWVFCHWVRWSVRWICGLKSEIRGDVPEGQVLIGSKHQSFFDVILIVSAVREPKFIMKDILRFTPIVGFYALRIGCVPVKRGRRAEAIRDMMASVTSGDAPAGQLIIYPQGTRVAPGLRADYKVGVAAIYEQTHQPCVPAATNVGLFWPRSGLLRKPGLAVLEFLPPIPAGLPRDEFRARLRQEVESASDALMREGGFDPDGVSRPD</sequence>
<dbReference type="CDD" id="cd07989">
    <property type="entry name" value="LPLAT_AGPAT-like"/>
    <property type="match status" value="1"/>
</dbReference>
<dbReference type="SMART" id="SM00563">
    <property type="entry name" value="PlsC"/>
    <property type="match status" value="1"/>
</dbReference>
<dbReference type="EMBL" id="FWFN01000003">
    <property type="protein sequence ID" value="SLN39114.1"/>
    <property type="molecule type" value="Genomic_DNA"/>
</dbReference>
<comment type="pathway">
    <text evidence="1">Lipid metabolism.</text>
</comment>
<feature type="domain" description="Phospholipid/glycerol acyltransferase" evidence="6">
    <location>
        <begin position="73"/>
        <end position="187"/>
    </location>
</feature>
<evidence type="ECO:0000256" key="4">
    <source>
        <dbReference type="SAM" id="MobiDB-lite"/>
    </source>
</evidence>
<dbReference type="SUPFAM" id="SSF69593">
    <property type="entry name" value="Glycerol-3-phosphate (1)-acyltransferase"/>
    <property type="match status" value="1"/>
</dbReference>
<evidence type="ECO:0000256" key="2">
    <source>
        <dbReference type="ARBA" id="ARBA00022679"/>
    </source>
</evidence>
<dbReference type="PANTHER" id="PTHR10434:SF40">
    <property type="entry name" value="1-ACYL-SN-GLYCEROL-3-PHOSPHATE ACYLTRANSFERASE"/>
    <property type="match status" value="1"/>
</dbReference>
<keyword evidence="5" id="KW-1133">Transmembrane helix</keyword>
<dbReference type="AlphaFoldDB" id="A0A1X6Z367"/>
<evidence type="ECO:0000259" key="6">
    <source>
        <dbReference type="SMART" id="SM00563"/>
    </source>
</evidence>
<keyword evidence="5" id="KW-0472">Membrane</keyword>
<dbReference type="PANTHER" id="PTHR10434">
    <property type="entry name" value="1-ACYL-SN-GLYCEROL-3-PHOSPHATE ACYLTRANSFERASE"/>
    <property type="match status" value="1"/>
</dbReference>
<evidence type="ECO:0000256" key="5">
    <source>
        <dbReference type="SAM" id="Phobius"/>
    </source>
</evidence>